<gene>
    <name evidence="2" type="ORF">Ga0074812_101234</name>
</gene>
<dbReference type="RefSeq" id="WP_054567041.1">
    <property type="nucleotide sequence ID" value="NZ_FAOZ01000001.1"/>
</dbReference>
<dbReference type="Proteomes" id="UP000198802">
    <property type="component" value="Unassembled WGS sequence"/>
</dbReference>
<feature type="transmembrane region" description="Helical" evidence="1">
    <location>
        <begin position="25"/>
        <end position="45"/>
    </location>
</feature>
<evidence type="ECO:0000313" key="3">
    <source>
        <dbReference type="Proteomes" id="UP000198802"/>
    </source>
</evidence>
<name>A0A0S4QG74_9ACTN</name>
<sequence length="133" mass="14265">MTTTSRPTWIRQTLDYLADPRRRTAVVLGALATAGLVAFGVYAIVAGPPPQVEAVVVFDPEATTAEKEAVRAACPTVGKAIQEPPDRNGLATSRVYPLRYDISQASSVDRAAIYRCVQAQPKVTGMSEFTQGQ</sequence>
<keyword evidence="1" id="KW-0472">Membrane</keyword>
<reference evidence="3" key="1">
    <citation type="submission" date="2015-11" db="EMBL/GenBank/DDBJ databases">
        <authorList>
            <person name="Varghese N."/>
        </authorList>
    </citation>
    <scope>NUCLEOTIDE SEQUENCE [LARGE SCALE GENOMIC DNA]</scope>
    <source>
        <strain evidence="3">DSM 45899</strain>
    </source>
</reference>
<protein>
    <submittedName>
        <fullName evidence="2">Uncharacterized protein</fullName>
    </submittedName>
</protein>
<accession>A0A0S4QG74</accession>
<evidence type="ECO:0000256" key="1">
    <source>
        <dbReference type="SAM" id="Phobius"/>
    </source>
</evidence>
<organism evidence="2 3">
    <name type="scientific">Parafrankia irregularis</name>
    <dbReference type="NCBI Taxonomy" id="795642"/>
    <lineage>
        <taxon>Bacteria</taxon>
        <taxon>Bacillati</taxon>
        <taxon>Actinomycetota</taxon>
        <taxon>Actinomycetes</taxon>
        <taxon>Frankiales</taxon>
        <taxon>Frankiaceae</taxon>
        <taxon>Parafrankia</taxon>
    </lineage>
</organism>
<evidence type="ECO:0000313" key="2">
    <source>
        <dbReference type="EMBL" id="CUU53736.1"/>
    </source>
</evidence>
<proteinExistence type="predicted"/>
<keyword evidence="1" id="KW-1133">Transmembrane helix</keyword>
<dbReference type="AlphaFoldDB" id="A0A0S4QG74"/>
<keyword evidence="1" id="KW-0812">Transmembrane</keyword>
<dbReference type="EMBL" id="FAOZ01000001">
    <property type="protein sequence ID" value="CUU53736.1"/>
    <property type="molecule type" value="Genomic_DNA"/>
</dbReference>
<keyword evidence="3" id="KW-1185">Reference proteome</keyword>